<accession>A0A292ZN25</accession>
<evidence type="ECO:0000313" key="2">
    <source>
        <dbReference type="Proteomes" id="UP000221538"/>
    </source>
</evidence>
<name>A0A292ZN25_SPHSA</name>
<comment type="caution">
    <text evidence="1">The sequence shown here is derived from an EMBL/GenBank/DDBJ whole genome shotgun (WGS) entry which is preliminary data.</text>
</comment>
<organism evidence="1 2">
    <name type="scientific">Sphingobium fuliginis (strain ATCC 27551)</name>
    <dbReference type="NCBI Taxonomy" id="336203"/>
    <lineage>
        <taxon>Bacteria</taxon>
        <taxon>Pseudomonadati</taxon>
        <taxon>Pseudomonadota</taxon>
        <taxon>Alphaproteobacteria</taxon>
        <taxon>Sphingomonadales</taxon>
        <taxon>Sphingomonadaceae</taxon>
        <taxon>Sphingobium</taxon>
    </lineage>
</organism>
<proteinExistence type="predicted"/>
<dbReference type="RefSeq" id="WP_099186849.1">
    <property type="nucleotide sequence ID" value="NZ_BEWI01000032.1"/>
</dbReference>
<protein>
    <recommendedName>
        <fullName evidence="3">Antitoxin of toxin-antitoxin stability system</fullName>
    </recommendedName>
</protein>
<reference evidence="1 2" key="2">
    <citation type="journal article" date="2013" name="Environ. Sci. Technol.">
        <title>The 4-tert-butylphenol-utilizing bacterium Sphingobium fuliginis OMI can degrade bisphenols via phenolic ring hydroxylation and meta-cleavage pathway.</title>
        <authorList>
            <person name="Ogata Y."/>
            <person name="Goda S."/>
            <person name="Toyama T."/>
            <person name="Sei K."/>
            <person name="Ike M."/>
        </authorList>
    </citation>
    <scope>NUCLEOTIDE SEQUENCE [LARGE SCALE GENOMIC DNA]</scope>
    <source>
        <strain evidence="1 2">OMI</strain>
    </source>
</reference>
<sequence length="214" mass="24656">MSRIIETTVYQLDELNASARDRARDWYRRCATDEDWHEFRFADFATVCEILGVSLSTKSVRLMSGGSRAAPKIYFSGFSSQGDGACYEGGYRFARDSLARMRTHAPRDAALHAIAARLLDVQRRNFYQIRAEIRHAGRYCHEYSMQIAVRRESTTGQDMSNADEETVIDALRDLAGWLYRQLEAEYDFITADEQVDEAIRVNRYSFTEDGRRFG</sequence>
<reference evidence="1 2" key="1">
    <citation type="journal article" date="2013" name="Biodegradation">
        <title>Occurrence of 4-tert-butylphenol (4-t-BP) biodegradation in an aquatic sample caused by the presence of Spirodela polyrrhiza and isolation of a 4-t-BP-utilizing bacterium.</title>
        <authorList>
            <person name="Ogata Y."/>
            <person name="Toyama T."/>
            <person name="Yu N."/>
            <person name="Wang X."/>
            <person name="Sei K."/>
            <person name="Ike M."/>
        </authorList>
    </citation>
    <scope>NUCLEOTIDE SEQUENCE [LARGE SCALE GENOMIC DNA]</scope>
    <source>
        <strain evidence="1 2">OMI</strain>
    </source>
</reference>
<gene>
    <name evidence="1" type="ORF">SFOMI_4954</name>
</gene>
<dbReference type="AlphaFoldDB" id="A0A292ZN25"/>
<evidence type="ECO:0008006" key="3">
    <source>
        <dbReference type="Google" id="ProtNLM"/>
    </source>
</evidence>
<dbReference type="Proteomes" id="UP000221538">
    <property type="component" value="Unassembled WGS sequence"/>
</dbReference>
<evidence type="ECO:0000313" key="1">
    <source>
        <dbReference type="EMBL" id="GAY24374.1"/>
    </source>
</evidence>
<dbReference type="EMBL" id="BEWI01000032">
    <property type="protein sequence ID" value="GAY24374.1"/>
    <property type="molecule type" value="Genomic_DNA"/>
</dbReference>